<dbReference type="RefSeq" id="WP_343130805.1">
    <property type="nucleotide sequence ID" value="NZ_JBCITK010000001.1"/>
</dbReference>
<dbReference type="Proteomes" id="UP001418796">
    <property type="component" value="Unassembled WGS sequence"/>
</dbReference>
<protein>
    <submittedName>
        <fullName evidence="2">Serine/threonine protein kinase</fullName>
    </submittedName>
</protein>
<dbReference type="InterPro" id="IPR000719">
    <property type="entry name" value="Prot_kinase_dom"/>
</dbReference>
<proteinExistence type="predicted"/>
<keyword evidence="2" id="KW-0808">Transferase</keyword>
<keyword evidence="2" id="KW-0418">Kinase</keyword>
<dbReference type="Gene3D" id="1.10.510.10">
    <property type="entry name" value="Transferase(Phosphotransferase) domain 1"/>
    <property type="match status" value="1"/>
</dbReference>
<gene>
    <name evidence="2" type="ORF">MKY91_12760</name>
</gene>
<organism evidence="2 3">
    <name type="scientific">Alkalicoccobacillus gibsonii</name>
    <dbReference type="NCBI Taxonomy" id="79881"/>
    <lineage>
        <taxon>Bacteria</taxon>
        <taxon>Bacillati</taxon>
        <taxon>Bacillota</taxon>
        <taxon>Bacilli</taxon>
        <taxon>Bacillales</taxon>
        <taxon>Bacillaceae</taxon>
        <taxon>Alkalicoccobacillus</taxon>
    </lineage>
</organism>
<accession>A0ABU9VJF0</accession>
<keyword evidence="2" id="KW-0723">Serine/threonine-protein kinase</keyword>
<evidence type="ECO:0000259" key="1">
    <source>
        <dbReference type="PROSITE" id="PS50011"/>
    </source>
</evidence>
<dbReference type="PROSITE" id="PS50011">
    <property type="entry name" value="PROTEIN_KINASE_DOM"/>
    <property type="match status" value="1"/>
</dbReference>
<sequence length="291" mass="33764">MSQGVTIQMDEVSFQLKEKHDFSWLQTLGTVCHVFDQQDSGNISFGVLRNGRKQFIKYAGAKTIHFEGEPKQAIVRLKQAVPLYLTLAHEHLITLGDHFELENGYAVVFDWQEGECLHPHWSYPPPEKYEHPHSPFYRFKQLPVQKRLNALSSIFTFHELVEEKEYIAIDFYDGSILYDFTKDETTICDIDYYELGPVHNEMGRMFGSNRFMAPEEFERGDLIDQRTNVFRLGATAFCLLGGELDRSIHKWEASSALWKVACKAVSENKDERYSTVQAFTESWNQAREESL</sequence>
<name>A0ABU9VJF0_9BACI</name>
<dbReference type="GO" id="GO:0004674">
    <property type="term" value="F:protein serine/threonine kinase activity"/>
    <property type="evidence" value="ECO:0007669"/>
    <property type="project" value="UniProtKB-KW"/>
</dbReference>
<evidence type="ECO:0000313" key="3">
    <source>
        <dbReference type="Proteomes" id="UP001418796"/>
    </source>
</evidence>
<reference evidence="2 3" key="1">
    <citation type="submission" date="2024-03" db="EMBL/GenBank/DDBJ databases">
        <title>Bacilli Hybrid Assemblies.</title>
        <authorList>
            <person name="Kovac J."/>
        </authorList>
    </citation>
    <scope>NUCLEOTIDE SEQUENCE [LARGE SCALE GENOMIC DNA]</scope>
    <source>
        <strain evidence="2 3">FSL R7-0666</strain>
    </source>
</reference>
<evidence type="ECO:0000313" key="2">
    <source>
        <dbReference type="EMBL" id="MEN0644026.1"/>
    </source>
</evidence>
<dbReference type="EMBL" id="JBCITK010000001">
    <property type="protein sequence ID" value="MEN0644026.1"/>
    <property type="molecule type" value="Genomic_DNA"/>
</dbReference>
<keyword evidence="3" id="KW-1185">Reference proteome</keyword>
<comment type="caution">
    <text evidence="2">The sequence shown here is derived from an EMBL/GenBank/DDBJ whole genome shotgun (WGS) entry which is preliminary data.</text>
</comment>
<feature type="domain" description="Protein kinase" evidence="1">
    <location>
        <begin position="34"/>
        <end position="291"/>
    </location>
</feature>
<dbReference type="SUPFAM" id="SSF56112">
    <property type="entry name" value="Protein kinase-like (PK-like)"/>
    <property type="match status" value="1"/>
</dbReference>
<dbReference type="InterPro" id="IPR011009">
    <property type="entry name" value="Kinase-like_dom_sf"/>
</dbReference>